<reference evidence="4" key="1">
    <citation type="submission" date="2021-01" db="EMBL/GenBank/DDBJ databases">
        <title>Modified the classification status of verrucomicrobia.</title>
        <authorList>
            <person name="Feng X."/>
        </authorList>
    </citation>
    <scope>NUCLEOTIDE SEQUENCE</scope>
    <source>
        <strain evidence="4">KCTC 22201</strain>
    </source>
</reference>
<evidence type="ECO:0000256" key="2">
    <source>
        <dbReference type="SAM" id="MobiDB-lite"/>
    </source>
</evidence>
<keyword evidence="1" id="KW-0175">Coiled coil</keyword>
<feature type="coiled-coil region" evidence="1">
    <location>
        <begin position="58"/>
        <end position="147"/>
    </location>
</feature>
<feature type="transmembrane region" description="Helical" evidence="3">
    <location>
        <begin position="20"/>
        <end position="37"/>
    </location>
</feature>
<gene>
    <name evidence="4" type="ORF">JIN81_12735</name>
</gene>
<feature type="compositionally biased region" description="Pro residues" evidence="2">
    <location>
        <begin position="349"/>
        <end position="368"/>
    </location>
</feature>
<keyword evidence="3" id="KW-1133">Transmembrane helix</keyword>
<sequence length="368" mass="42077">MARKRSSDEAGVSLDSLMDALTNVVAVLILVLILVQADVTQKVEEFLDNLKPATPEEVQQSKEQLAKVREELERKQALLQQEAPTPAAIEEEKRSIALLEKELKDNSELLADLDELKRLERKLRLERDVEQEKTSKIEEEIARLLAQLDATPEKVAKPDIVTIPSSRPIPATAKIYYAIVQRGRVHLIDPFTPVELFEDEFRQEKRHWLLERVKRQGADRYIYDGRKIEAHFKDFDFKNRRNQRVTLVAPPTGTRMRIEIRPDLKEGGTTTEQLAEPNSQFAASVKALSRIRGAVLMFWVHPDSFPTYLKARPLADAVNLPAGWEIRFNQMYAVTLSDVEIRRQKEPPPAKPDPNPQPKPPRLGPKLD</sequence>
<feature type="region of interest" description="Disordered" evidence="2">
    <location>
        <begin position="341"/>
        <end position="368"/>
    </location>
</feature>
<dbReference type="Proteomes" id="UP000658278">
    <property type="component" value="Unassembled WGS sequence"/>
</dbReference>
<dbReference type="InterPro" id="IPR027417">
    <property type="entry name" value="P-loop_NTPase"/>
</dbReference>
<accession>A0A934RC94</accession>
<evidence type="ECO:0000313" key="5">
    <source>
        <dbReference type="Proteomes" id="UP000658278"/>
    </source>
</evidence>
<protein>
    <submittedName>
        <fullName evidence="4">Uncharacterized protein</fullName>
    </submittedName>
</protein>
<comment type="caution">
    <text evidence="4">The sequence shown here is derived from an EMBL/GenBank/DDBJ whole genome shotgun (WGS) entry which is preliminary data.</text>
</comment>
<dbReference type="AlphaFoldDB" id="A0A934RC94"/>
<keyword evidence="5" id="KW-1185">Reference proteome</keyword>
<dbReference type="Gene3D" id="3.40.50.300">
    <property type="entry name" value="P-loop containing nucleotide triphosphate hydrolases"/>
    <property type="match status" value="1"/>
</dbReference>
<organism evidence="4 5">
    <name type="scientific">Haloferula rosea</name>
    <dbReference type="NCBI Taxonomy" id="490093"/>
    <lineage>
        <taxon>Bacteria</taxon>
        <taxon>Pseudomonadati</taxon>
        <taxon>Verrucomicrobiota</taxon>
        <taxon>Verrucomicrobiia</taxon>
        <taxon>Verrucomicrobiales</taxon>
        <taxon>Verrucomicrobiaceae</taxon>
        <taxon>Haloferula</taxon>
    </lineage>
</organism>
<name>A0A934RC94_9BACT</name>
<keyword evidence="3" id="KW-0812">Transmembrane</keyword>
<proteinExistence type="predicted"/>
<evidence type="ECO:0000256" key="3">
    <source>
        <dbReference type="SAM" id="Phobius"/>
    </source>
</evidence>
<evidence type="ECO:0000256" key="1">
    <source>
        <dbReference type="SAM" id="Coils"/>
    </source>
</evidence>
<dbReference type="RefSeq" id="WP_200280169.1">
    <property type="nucleotide sequence ID" value="NZ_JAENII010000009.1"/>
</dbReference>
<evidence type="ECO:0000313" key="4">
    <source>
        <dbReference type="EMBL" id="MBK1827890.1"/>
    </source>
</evidence>
<dbReference type="EMBL" id="JAENII010000009">
    <property type="protein sequence ID" value="MBK1827890.1"/>
    <property type="molecule type" value="Genomic_DNA"/>
</dbReference>
<keyword evidence="3" id="KW-0472">Membrane</keyword>